<organism evidence="1 2">
    <name type="scientific">Streblomastix strix</name>
    <dbReference type="NCBI Taxonomy" id="222440"/>
    <lineage>
        <taxon>Eukaryota</taxon>
        <taxon>Metamonada</taxon>
        <taxon>Preaxostyla</taxon>
        <taxon>Oxymonadida</taxon>
        <taxon>Streblomastigidae</taxon>
        <taxon>Streblomastix</taxon>
    </lineage>
</organism>
<dbReference type="AlphaFoldDB" id="A0A5J4TAG1"/>
<reference evidence="1 2" key="1">
    <citation type="submission" date="2019-03" db="EMBL/GenBank/DDBJ databases">
        <title>Single cell metagenomics reveals metabolic interactions within the superorganism composed of flagellate Streblomastix strix and complex community of Bacteroidetes bacteria on its surface.</title>
        <authorList>
            <person name="Treitli S.C."/>
            <person name="Kolisko M."/>
            <person name="Husnik F."/>
            <person name="Keeling P."/>
            <person name="Hampl V."/>
        </authorList>
    </citation>
    <scope>NUCLEOTIDE SEQUENCE [LARGE SCALE GENOMIC DNA]</scope>
    <source>
        <strain evidence="1">ST1C</strain>
    </source>
</reference>
<proteinExistence type="predicted"/>
<dbReference type="Proteomes" id="UP000324800">
    <property type="component" value="Unassembled WGS sequence"/>
</dbReference>
<accession>A0A5J4TAG1</accession>
<evidence type="ECO:0000313" key="1">
    <source>
        <dbReference type="EMBL" id="KAA6355248.1"/>
    </source>
</evidence>
<evidence type="ECO:0000313" key="2">
    <source>
        <dbReference type="Proteomes" id="UP000324800"/>
    </source>
</evidence>
<dbReference type="EMBL" id="SNRW01034921">
    <property type="protein sequence ID" value="KAA6355248.1"/>
    <property type="molecule type" value="Genomic_DNA"/>
</dbReference>
<name>A0A5J4TAG1_9EUKA</name>
<comment type="caution">
    <text evidence="1">The sequence shown here is derived from an EMBL/GenBank/DDBJ whole genome shotgun (WGS) entry which is preliminary data.</text>
</comment>
<gene>
    <name evidence="1" type="ORF">EZS28_049225</name>
</gene>
<protein>
    <submittedName>
        <fullName evidence="1">Uncharacterized protein</fullName>
    </submittedName>
</protein>
<sequence length="84" mass="9696">MQVGQKSKKIGRSGNDYNISQPALSLSYIEQVEKEGGNEEIESLLINKENGWNIKDSTNKTKDEILNCYIDINNKRPRWYYQGV</sequence>